<feature type="domain" description="F-box" evidence="1">
    <location>
        <begin position="22"/>
        <end position="69"/>
    </location>
</feature>
<dbReference type="PROSITE" id="PS50181">
    <property type="entry name" value="FBOX"/>
    <property type="match status" value="1"/>
</dbReference>
<accession>Q5BXA6</accession>
<evidence type="ECO:0000259" key="1">
    <source>
        <dbReference type="PROSITE" id="PS50181"/>
    </source>
</evidence>
<dbReference type="Pfam" id="PF12937">
    <property type="entry name" value="F-box-like"/>
    <property type="match status" value="1"/>
</dbReference>
<dbReference type="SUPFAM" id="SSF81383">
    <property type="entry name" value="F-box domain"/>
    <property type="match status" value="1"/>
</dbReference>
<reference evidence="2" key="1">
    <citation type="journal article" date="2006" name="PLoS Pathog.">
        <title>New perspectives on host-parasite interplay by comparative transcriptomic and proteomic analyses of Schistosoma japonicum.</title>
        <authorList>
            <person name="Liu F."/>
            <person name="Lu J."/>
            <person name="Hu W."/>
            <person name="Wang S.Y."/>
            <person name="Cui S.J."/>
            <person name="Chi M."/>
            <person name="Yan Q."/>
            <person name="Wang X.R."/>
            <person name="Song H.D."/>
            <person name="Xu X.N."/>
            <person name="Wang J.J."/>
            <person name="Zhang X.L."/>
            <person name="Zhang X."/>
            <person name="Wang Z.Q."/>
            <person name="Xue C.L."/>
            <person name="Brindley P.J."/>
            <person name="McManus D.P."/>
            <person name="Yang P.Y."/>
            <person name="Feng Z."/>
            <person name="Chen Z."/>
            <person name="Han Z.G."/>
        </authorList>
    </citation>
    <scope>NUCLEOTIDE SEQUENCE</scope>
</reference>
<dbReference type="Gene3D" id="3.80.10.10">
    <property type="entry name" value="Ribonuclease Inhibitor"/>
    <property type="match status" value="1"/>
</dbReference>
<proteinExistence type="evidence at transcript level"/>
<dbReference type="InterPro" id="IPR036047">
    <property type="entry name" value="F-box-like_dom_sf"/>
</dbReference>
<dbReference type="AlphaFoldDB" id="Q5BXA6"/>
<dbReference type="InterPro" id="IPR001810">
    <property type="entry name" value="F-box_dom"/>
</dbReference>
<dbReference type="EMBL" id="AY812080">
    <property type="protein sequence ID" value="AAX27969.2"/>
    <property type="molecule type" value="mRNA"/>
</dbReference>
<name>Q5BXA6_SCHJA</name>
<evidence type="ECO:0000313" key="2">
    <source>
        <dbReference type="EMBL" id="AAX27969.2"/>
    </source>
</evidence>
<sequence>IVSADQGHEVKDNQMDTRNQYPLSLVDLPDELIIRILIHLRQVDLIKSVSRVNKKLHVLSRSPHLWKHLDFRNCEVEPKDLRLFTKQKLIGRQTCSAKIQCKYHFLESELLKS</sequence>
<dbReference type="InterPro" id="IPR032675">
    <property type="entry name" value="LRR_dom_sf"/>
</dbReference>
<feature type="non-terminal residue" evidence="2">
    <location>
        <position position="1"/>
    </location>
</feature>
<organism evidence="2">
    <name type="scientific">Schistosoma japonicum</name>
    <name type="common">Blood fluke</name>
    <dbReference type="NCBI Taxonomy" id="6182"/>
    <lineage>
        <taxon>Eukaryota</taxon>
        <taxon>Metazoa</taxon>
        <taxon>Spiralia</taxon>
        <taxon>Lophotrochozoa</taxon>
        <taxon>Platyhelminthes</taxon>
        <taxon>Trematoda</taxon>
        <taxon>Digenea</taxon>
        <taxon>Strigeidida</taxon>
        <taxon>Schistosomatoidea</taxon>
        <taxon>Schistosomatidae</taxon>
        <taxon>Schistosoma</taxon>
    </lineage>
</organism>
<protein>
    <submittedName>
        <fullName evidence="2">SJCHGC01335 protein</fullName>
    </submittedName>
</protein>